<evidence type="ECO:0000259" key="11">
    <source>
        <dbReference type="Pfam" id="PF17652"/>
    </source>
</evidence>
<protein>
    <recommendedName>
        <fullName evidence="3">glucan endo-1,3-beta-D-glucosidase</fullName>
        <ecNumber evidence="3">3.2.1.39</ecNumber>
    </recommendedName>
</protein>
<evidence type="ECO:0000256" key="7">
    <source>
        <dbReference type="ARBA" id="ARBA00023316"/>
    </source>
</evidence>
<evidence type="ECO:0000256" key="3">
    <source>
        <dbReference type="ARBA" id="ARBA00012780"/>
    </source>
</evidence>
<evidence type="ECO:0000256" key="1">
    <source>
        <dbReference type="ARBA" id="ARBA00000382"/>
    </source>
</evidence>
<dbReference type="RefSeq" id="WP_246518489.1">
    <property type="nucleotide sequence ID" value="NZ_BAABIX010000004.1"/>
</dbReference>
<dbReference type="InterPro" id="IPR040720">
    <property type="entry name" value="GH81_C"/>
</dbReference>
<dbReference type="Pfam" id="PF17652">
    <property type="entry name" value="Glyco_hydro81C"/>
    <property type="match status" value="1"/>
</dbReference>
<evidence type="ECO:0000256" key="10">
    <source>
        <dbReference type="SAM" id="SignalP"/>
    </source>
</evidence>
<dbReference type="Gene3D" id="2.70.98.30">
    <property type="entry name" value="Golgi alpha-mannosidase II, domain 4"/>
    <property type="match status" value="1"/>
</dbReference>
<keyword evidence="8" id="KW-0624">Polysaccharide degradation</keyword>
<comment type="similarity">
    <text evidence="2">Belongs to the glycosyl hydrolase 81 family.</text>
</comment>
<keyword evidence="5" id="KW-0119">Carbohydrate metabolism</keyword>
<dbReference type="EMBL" id="JACHGN010000009">
    <property type="protein sequence ID" value="MBB5134931.1"/>
    <property type="molecule type" value="Genomic_DNA"/>
</dbReference>
<feature type="domain" description="Glycosyl hydrolase family 81 C-terminal" evidence="11">
    <location>
        <begin position="366"/>
        <end position="673"/>
    </location>
</feature>
<sequence>MLTAVVVVASAAAVSLVPAAPAHAATVTVGAGSYTTDLPAGATGPADTSGAAVTPKVTANAAGRPVPTNDWWSSLAFRRYPGNPYSENMYAHPLAFRAVASGLEVSYPTNPLISADGRQYEYPHARDLTLGVTGLNAPETRVDGWSDWTVTPHWTDGARTLKATIGHGMPFVQATATGGDARIAFVATPAIWADRGNVLGVTVNGHHYALFSPSGTDWNVSGTVATANLGGRDYFSVAVLPSTGALDLFANYAFSFVTGTTVNWSYDSAAARLTTTYTAATAAKEGTRTGTLLALYRHQWQATSDALTAHTYVSPRGQMKLREGASFTTRQTFTGVLPSLPDLGAYDRTRLRDLVRQEANAADPWKGAADTYWTGKALGRLAQLVPIADQLGDTATRDKLLGLLKGELQSWFTAGGEQFRYDAAWGALTGYPASYGSDSELNDHHFHYGYYLMAAATVARYDAAWAADGQWGGMAKLLARDANNWVRSDTRFPFLRNFDPYAGNGWASGHQGFAAGNNEESSSEAMNFAVGALLLGEATGDTGLRDLGIYLYTTQAATIAQYWYDADNAVFPASFQHDTLGMIWGNGGAYATWWTANPEEIHGINMLPITAGSLYQRDIQQNLAEMTANNGGPAVEWRDIIWQFQALADPAGAKAAWDAGWNSYEPESGDSKAHTYHWIYNLAKTGTPDRSVTANVPTAAVFASGGTRTYVAHNFGTSSRTVTFSDGKTLTVPARATATSTGTGGGGPDPGPSTGDTLYLRDGAAVGVTGRLTTDSGTGAATDTVASAGGVNHDGTPYQPLVYEITGVSGRYDPAKASGVELYLDAGTTVALGTQARVSYDLTGDGTFERVETYPYFATDPVAGWERYAASTPSSATGSLGDMSGGRVRLEVWSAIGNGTTQLRVEATAAQGSRSLVRIPLP</sequence>
<evidence type="ECO:0000313" key="13">
    <source>
        <dbReference type="Proteomes" id="UP000578449"/>
    </source>
</evidence>
<dbReference type="GO" id="GO:0042973">
    <property type="term" value="F:glucan endo-1,3-beta-D-glucosidase activity"/>
    <property type="evidence" value="ECO:0007669"/>
    <property type="project" value="UniProtKB-EC"/>
</dbReference>
<evidence type="ECO:0000256" key="2">
    <source>
        <dbReference type="ARBA" id="ARBA00010730"/>
    </source>
</evidence>
<evidence type="ECO:0000256" key="5">
    <source>
        <dbReference type="ARBA" id="ARBA00023277"/>
    </source>
</evidence>
<feature type="signal peptide" evidence="10">
    <location>
        <begin position="1"/>
        <end position="24"/>
    </location>
</feature>
<proteinExistence type="inferred from homology"/>
<feature type="chain" id="PRO_5032616610" description="glucan endo-1,3-beta-D-glucosidase" evidence="10">
    <location>
        <begin position="25"/>
        <end position="922"/>
    </location>
</feature>
<keyword evidence="7" id="KW-0961">Cell wall biogenesis/degradation</keyword>
<dbReference type="EC" id="3.2.1.39" evidence="3"/>
<dbReference type="PANTHER" id="PTHR31983">
    <property type="entry name" value="ENDO-1,3(4)-BETA-GLUCANASE 1"/>
    <property type="match status" value="1"/>
</dbReference>
<evidence type="ECO:0000256" key="6">
    <source>
        <dbReference type="ARBA" id="ARBA00023295"/>
    </source>
</evidence>
<dbReference type="PANTHER" id="PTHR31983:SF0">
    <property type="entry name" value="GLUCAN ENDO-1,3-BETA-D-GLUCOSIDASE 2"/>
    <property type="match status" value="1"/>
</dbReference>
<keyword evidence="10" id="KW-0732">Signal</keyword>
<comment type="caution">
    <text evidence="12">The sequence shown here is derived from an EMBL/GenBank/DDBJ whole genome shotgun (WGS) entry which is preliminary data.</text>
</comment>
<evidence type="ECO:0000256" key="9">
    <source>
        <dbReference type="SAM" id="MobiDB-lite"/>
    </source>
</evidence>
<keyword evidence="4" id="KW-0378">Hydrolase</keyword>
<dbReference type="PROSITE" id="PS52008">
    <property type="entry name" value="GH81"/>
    <property type="match status" value="1"/>
</dbReference>
<evidence type="ECO:0000313" key="12">
    <source>
        <dbReference type="EMBL" id="MBB5134931.1"/>
    </source>
</evidence>
<name>A0A840PAP2_9ACTN</name>
<evidence type="ECO:0000256" key="4">
    <source>
        <dbReference type="ARBA" id="ARBA00022801"/>
    </source>
</evidence>
<dbReference type="GO" id="GO:0000272">
    <property type="term" value="P:polysaccharide catabolic process"/>
    <property type="evidence" value="ECO:0007669"/>
    <property type="project" value="UniProtKB-KW"/>
</dbReference>
<comment type="catalytic activity">
    <reaction evidence="1">
        <text>Hydrolysis of (1-&gt;3)-beta-D-glucosidic linkages in (1-&gt;3)-beta-D-glucans.</text>
        <dbReference type="EC" id="3.2.1.39"/>
    </reaction>
</comment>
<feature type="region of interest" description="Disordered" evidence="9">
    <location>
        <begin position="737"/>
        <end position="756"/>
    </location>
</feature>
<keyword evidence="6" id="KW-0326">Glycosidase</keyword>
<evidence type="ECO:0000256" key="8">
    <source>
        <dbReference type="ARBA" id="ARBA00023326"/>
    </source>
</evidence>
<dbReference type="GO" id="GO:0071555">
    <property type="term" value="P:cell wall organization"/>
    <property type="evidence" value="ECO:0007669"/>
    <property type="project" value="UniProtKB-KW"/>
</dbReference>
<accession>A0A840PAP2</accession>
<dbReference type="InterPro" id="IPR005200">
    <property type="entry name" value="Endo-beta-glucanase"/>
</dbReference>
<dbReference type="Proteomes" id="UP000578449">
    <property type="component" value="Unassembled WGS sequence"/>
</dbReference>
<keyword evidence="13" id="KW-1185">Reference proteome</keyword>
<organism evidence="12 13">
    <name type="scientific">Thermocatellispora tengchongensis</name>
    <dbReference type="NCBI Taxonomy" id="1073253"/>
    <lineage>
        <taxon>Bacteria</taxon>
        <taxon>Bacillati</taxon>
        <taxon>Actinomycetota</taxon>
        <taxon>Actinomycetes</taxon>
        <taxon>Streptosporangiales</taxon>
        <taxon>Streptosporangiaceae</taxon>
        <taxon>Thermocatellispora</taxon>
    </lineage>
</organism>
<dbReference type="GO" id="GO:0052861">
    <property type="term" value="F:endo-1,3(4)-beta-glucanase activity"/>
    <property type="evidence" value="ECO:0007669"/>
    <property type="project" value="InterPro"/>
</dbReference>
<dbReference type="AlphaFoldDB" id="A0A840PAP2"/>
<reference evidence="12 13" key="1">
    <citation type="submission" date="2020-08" db="EMBL/GenBank/DDBJ databases">
        <title>Genomic Encyclopedia of Type Strains, Phase IV (KMG-IV): sequencing the most valuable type-strain genomes for metagenomic binning, comparative biology and taxonomic classification.</title>
        <authorList>
            <person name="Goeker M."/>
        </authorList>
    </citation>
    <scope>NUCLEOTIDE SEQUENCE [LARGE SCALE GENOMIC DNA]</scope>
    <source>
        <strain evidence="12 13">DSM 45615</strain>
    </source>
</reference>
<gene>
    <name evidence="12" type="ORF">HNP84_004665</name>
</gene>